<feature type="binding site" evidence="17">
    <location>
        <begin position="812"/>
        <end position="816"/>
    </location>
    <ligand>
        <name>3'-phosphoadenylyl sulfate</name>
        <dbReference type="ChEBI" id="CHEBI:58339"/>
    </ligand>
</feature>
<keyword evidence="13 18" id="KW-1015">Disulfide bond</keyword>
<keyword evidence="8" id="KW-0378">Hydrolase</keyword>
<keyword evidence="10 19" id="KW-1133">Transmembrane helix</keyword>
<evidence type="ECO:0000256" key="5">
    <source>
        <dbReference type="ARBA" id="ARBA00012979"/>
    </source>
</evidence>
<evidence type="ECO:0000256" key="15">
    <source>
        <dbReference type="ARBA" id="ARBA00023268"/>
    </source>
</evidence>
<evidence type="ECO:0000256" key="10">
    <source>
        <dbReference type="ARBA" id="ARBA00022989"/>
    </source>
</evidence>
<dbReference type="UniPathway" id="UPA00756"/>
<comment type="pathway">
    <text evidence="3">Glycan metabolism; heparan sulfate biosynthesis.</text>
</comment>
<evidence type="ECO:0000256" key="19">
    <source>
        <dbReference type="SAM" id="Phobius"/>
    </source>
</evidence>
<feature type="domain" description="Heparan sulfate-N-deacetylase N-terminal" evidence="22">
    <location>
        <begin position="80"/>
        <end position="280"/>
    </location>
</feature>
<dbReference type="GO" id="GO:0000139">
    <property type="term" value="C:Golgi membrane"/>
    <property type="evidence" value="ECO:0007669"/>
    <property type="project" value="UniProtKB-SubCell"/>
</dbReference>
<evidence type="ECO:0000256" key="8">
    <source>
        <dbReference type="ARBA" id="ARBA00022801"/>
    </source>
</evidence>
<dbReference type="Proteomes" id="UP000492821">
    <property type="component" value="Unassembled WGS sequence"/>
</dbReference>
<keyword evidence="23" id="KW-1185">Reference proteome</keyword>
<keyword evidence="9" id="KW-0735">Signal-anchor</keyword>
<reference evidence="23" key="1">
    <citation type="journal article" date="2013" name="Genetics">
        <title>The draft genome and transcriptome of Panagrellus redivivus are shaped by the harsh demands of a free-living lifestyle.</title>
        <authorList>
            <person name="Srinivasan J."/>
            <person name="Dillman A.R."/>
            <person name="Macchietto M.G."/>
            <person name="Heikkinen L."/>
            <person name="Lakso M."/>
            <person name="Fracchia K.M."/>
            <person name="Antoshechkin I."/>
            <person name="Mortazavi A."/>
            <person name="Wong G."/>
            <person name="Sternberg P.W."/>
        </authorList>
    </citation>
    <scope>NUCLEOTIDE SEQUENCE [LARGE SCALE GENOMIC DNA]</scope>
    <source>
        <strain evidence="23">MT8872</strain>
    </source>
</reference>
<dbReference type="GO" id="GO:0016787">
    <property type="term" value="F:hydrolase activity"/>
    <property type="evidence" value="ECO:0007669"/>
    <property type="project" value="UniProtKB-KW"/>
</dbReference>
<keyword evidence="11" id="KW-0333">Golgi apparatus</keyword>
<evidence type="ECO:0000259" key="22">
    <source>
        <dbReference type="Pfam" id="PF25119"/>
    </source>
</evidence>
<name>A0A7E4ZZH6_PANRE</name>
<dbReference type="PANTHER" id="PTHR10605:SF56">
    <property type="entry name" value="BIFUNCTIONAL HEPARAN SULFATE N-DEACETYLASE_N-SULFOTRANSFERASE"/>
    <property type="match status" value="1"/>
</dbReference>
<evidence type="ECO:0000256" key="2">
    <source>
        <dbReference type="ARBA" id="ARBA00004841"/>
    </source>
</evidence>
<evidence type="ECO:0000256" key="14">
    <source>
        <dbReference type="ARBA" id="ARBA00023180"/>
    </source>
</evidence>
<feature type="disulfide bond" evidence="18">
    <location>
        <begin position="798"/>
        <end position="807"/>
    </location>
</feature>
<dbReference type="InterPro" id="IPR000863">
    <property type="entry name" value="Sulfotransferase_dom"/>
</dbReference>
<dbReference type="SUPFAM" id="SSF52540">
    <property type="entry name" value="P-loop containing nucleoside triphosphate hydrolases"/>
    <property type="match status" value="1"/>
</dbReference>
<keyword evidence="6" id="KW-0808">Transferase</keyword>
<dbReference type="EC" id="2.8.2.8" evidence="5"/>
<comment type="subcellular location">
    <subcellularLocation>
        <location evidence="1">Golgi apparatus membrane</location>
        <topology evidence="1">Single-pass type II membrane protein</topology>
    </subcellularLocation>
</comment>
<sequence length="861" mass="99933">MLLVKRIKCCIHVGVAFGLLYLLLYFLFHARIKPVERQRFKAKPFALYSCPAVNNSHAQHLNALPQQHFAYSTPWKGETEARILLVSEVDSMRYNKVLRDFISYLHVPVRMETILGFGKLSLSLVRGRFSLIVFENYHRYALLNEDAKKELHEYCRQHKVGIISFVNHPEDGKTLAQNGLKMAQQVQATDLQFDPDSVVPYVGRKGVTLPIRSPNSFMNVFYLNSTRWKPILNCLDSNKQPAALVALDNGTADGVEHIVFAHKIDHFLVKIAFWDALLYMSRGVSNYTLDHYIEIDIDDIFVGQAGSRLLEDDIDALIQSQEFLRDHIENFNYTLGFSGHFFQRGDPVENRADEVLVANAAKFYWFPHMWHHNHATEYDYTMLQALMTQNALFAENFNLPLLKSYAVSPQHLGVYPLHEPLYQAWSEVWNVKVTSTEEYPHLKPAWNRRGFIHHNISVLPRQTCGLFTHTHFFHAYPDGIKNLQRSIHGGDLFSTILLNQFTIFMTHQQNYGNDRLALYTFHNEMAFLKCWTNLRLKWVEPTVMADLYFEKFPSQKQLLYTNPCADPRHRKMLTANVTCSDNHLPNVVIVGPQKTGTTALLEFLKIHPNITSNEPVPDSFEELQFFGGSHYHLGFDWYADKFKPKREHKVVIEKTANYFDNPATPLALSTMLPEAKIIVMIDNPVERAYSWYQHVRFHNDPVALKYSMEELVSFLPGSAEYNETTRLRLRCLKPGHYAEHLDRWLDYFPPSQIIIVDSSSFKHEPLESLDKVISRLDLKPHFDYSRHMTYVEKKGFYCGIQNGKPKCLGAGKGRKYDDMHVYARIRLNSYFAPHNRALYGLLTRYKLDIPFWLTQFLHING</sequence>
<feature type="active site" description="For sulfotransferase activity" evidence="16">
    <location>
        <position position="594"/>
    </location>
</feature>
<dbReference type="Pfam" id="PF25119">
    <property type="entry name" value="HSNSD_N"/>
    <property type="match status" value="1"/>
</dbReference>
<protein>
    <recommendedName>
        <fullName evidence="5">[heparan sulfate]-glucosamine N-sulfotransferase</fullName>
        <ecNumber evidence="5">2.8.2.8</ecNumber>
    </recommendedName>
</protein>
<evidence type="ECO:0000256" key="17">
    <source>
        <dbReference type="PIRSR" id="PIRSR637359-2"/>
    </source>
</evidence>
<evidence type="ECO:0000256" key="11">
    <source>
        <dbReference type="ARBA" id="ARBA00023034"/>
    </source>
</evidence>
<organism evidence="23 24">
    <name type="scientific">Panagrellus redivivus</name>
    <name type="common">Microworm</name>
    <dbReference type="NCBI Taxonomy" id="6233"/>
    <lineage>
        <taxon>Eukaryota</taxon>
        <taxon>Metazoa</taxon>
        <taxon>Ecdysozoa</taxon>
        <taxon>Nematoda</taxon>
        <taxon>Chromadorea</taxon>
        <taxon>Rhabditida</taxon>
        <taxon>Tylenchina</taxon>
        <taxon>Panagrolaimomorpha</taxon>
        <taxon>Panagrolaimoidea</taxon>
        <taxon>Panagrolaimidae</taxon>
        <taxon>Panagrellus</taxon>
    </lineage>
</organism>
<evidence type="ECO:0000256" key="18">
    <source>
        <dbReference type="PIRSR" id="PIRSR637359-3"/>
    </source>
</evidence>
<dbReference type="GO" id="GO:0015016">
    <property type="term" value="F:heparan sulfate N-sulfotransferase activity"/>
    <property type="evidence" value="ECO:0007669"/>
    <property type="project" value="UniProtKB-EC"/>
</dbReference>
<dbReference type="Gene3D" id="3.40.50.300">
    <property type="entry name" value="P-loop containing nucleotide triphosphate hydrolases"/>
    <property type="match status" value="1"/>
</dbReference>
<dbReference type="PANTHER" id="PTHR10605">
    <property type="entry name" value="HEPARAN SULFATE SULFOTRANSFERASE"/>
    <property type="match status" value="1"/>
</dbReference>
<feature type="binding site" evidence="17">
    <location>
        <position position="797"/>
    </location>
    <ligand>
        <name>3'-phosphoadenylyl sulfate</name>
        <dbReference type="ChEBI" id="CHEBI:58339"/>
    </ligand>
</feature>
<keyword evidence="15" id="KW-0511">Multifunctional enzyme</keyword>
<keyword evidence="7 19" id="KW-0812">Transmembrane</keyword>
<evidence type="ECO:0000256" key="7">
    <source>
        <dbReference type="ARBA" id="ARBA00022692"/>
    </source>
</evidence>
<dbReference type="Pfam" id="PF00685">
    <property type="entry name" value="Sulfotransfer_1"/>
    <property type="match status" value="1"/>
</dbReference>
<keyword evidence="12 19" id="KW-0472">Membrane</keyword>
<evidence type="ECO:0000256" key="9">
    <source>
        <dbReference type="ARBA" id="ARBA00022968"/>
    </source>
</evidence>
<proteinExistence type="inferred from homology"/>
<comment type="similarity">
    <text evidence="4">Belongs to the sulfotransferase 1 family. NDST subfamily.</text>
</comment>
<feature type="binding site" evidence="17">
    <location>
        <position position="690"/>
    </location>
    <ligand>
        <name>3'-phosphoadenylyl sulfate</name>
        <dbReference type="ChEBI" id="CHEBI:58339"/>
    </ligand>
</feature>
<dbReference type="GO" id="GO:0019213">
    <property type="term" value="F:deacetylase activity"/>
    <property type="evidence" value="ECO:0007669"/>
    <property type="project" value="TreeGrafter"/>
</dbReference>
<evidence type="ECO:0000259" key="21">
    <source>
        <dbReference type="Pfam" id="PF12062"/>
    </source>
</evidence>
<evidence type="ECO:0000313" key="23">
    <source>
        <dbReference type="Proteomes" id="UP000492821"/>
    </source>
</evidence>
<evidence type="ECO:0000256" key="13">
    <source>
        <dbReference type="ARBA" id="ARBA00023157"/>
    </source>
</evidence>
<reference evidence="24" key="2">
    <citation type="submission" date="2020-10" db="UniProtKB">
        <authorList>
            <consortium name="WormBaseParasite"/>
        </authorList>
    </citation>
    <scope>IDENTIFICATION</scope>
</reference>
<feature type="transmembrane region" description="Helical" evidence="19">
    <location>
        <begin position="9"/>
        <end position="28"/>
    </location>
</feature>
<dbReference type="InterPro" id="IPR037359">
    <property type="entry name" value="NST/OST"/>
</dbReference>
<evidence type="ECO:0000256" key="16">
    <source>
        <dbReference type="PIRSR" id="PIRSR637359-1"/>
    </source>
</evidence>
<dbReference type="WBParaSite" id="Pan_g4801.t1">
    <property type="protein sequence ID" value="Pan_g4801.t1"/>
    <property type="gene ID" value="Pan_g4801"/>
</dbReference>
<dbReference type="UniPathway" id="UPA00862"/>
<dbReference type="AlphaFoldDB" id="A0A7E4ZZH6"/>
<dbReference type="GO" id="GO:0015012">
    <property type="term" value="P:heparan sulfate proteoglycan biosynthetic process"/>
    <property type="evidence" value="ECO:0007669"/>
    <property type="project" value="UniProtKB-UniPathway"/>
</dbReference>
<feature type="domain" description="Sulfotransferase" evidence="20">
    <location>
        <begin position="585"/>
        <end position="800"/>
    </location>
</feature>
<evidence type="ECO:0000313" key="24">
    <source>
        <dbReference type="WBParaSite" id="Pan_g4801.t1"/>
    </source>
</evidence>
<evidence type="ECO:0000259" key="20">
    <source>
        <dbReference type="Pfam" id="PF00685"/>
    </source>
</evidence>
<dbReference type="InterPro" id="IPR027417">
    <property type="entry name" value="P-loop_NTPase"/>
</dbReference>
<dbReference type="Pfam" id="PF12062">
    <property type="entry name" value="HSNSD-CE"/>
    <property type="match status" value="1"/>
</dbReference>
<dbReference type="GO" id="GO:0030210">
    <property type="term" value="P:heparin proteoglycan biosynthetic process"/>
    <property type="evidence" value="ECO:0007669"/>
    <property type="project" value="UniProtKB-UniPathway"/>
</dbReference>
<keyword evidence="14" id="KW-0325">Glycoprotein</keyword>
<evidence type="ECO:0000256" key="12">
    <source>
        <dbReference type="ARBA" id="ARBA00023136"/>
    </source>
</evidence>
<evidence type="ECO:0000256" key="6">
    <source>
        <dbReference type="ARBA" id="ARBA00022679"/>
    </source>
</evidence>
<comment type="pathway">
    <text evidence="2">Glycan metabolism; heparin biosynthesis.</text>
</comment>
<evidence type="ECO:0000256" key="1">
    <source>
        <dbReference type="ARBA" id="ARBA00004323"/>
    </source>
</evidence>
<feature type="domain" description="Heparan sulphate-N-deacetylase deacetylase" evidence="21">
    <location>
        <begin position="290"/>
        <end position="493"/>
    </location>
</feature>
<dbReference type="InterPro" id="IPR056793">
    <property type="entry name" value="HSNSD_N"/>
</dbReference>
<accession>A0A7E4ZZH6</accession>
<evidence type="ECO:0000256" key="3">
    <source>
        <dbReference type="ARBA" id="ARBA00005093"/>
    </source>
</evidence>
<evidence type="ECO:0000256" key="4">
    <source>
        <dbReference type="ARBA" id="ARBA00010420"/>
    </source>
</evidence>
<dbReference type="InterPro" id="IPR021930">
    <property type="entry name" value="Heparan_SO4_deacetylase_dom"/>
</dbReference>